<evidence type="ECO:0000259" key="1">
    <source>
        <dbReference type="Pfam" id="PF01370"/>
    </source>
</evidence>
<evidence type="ECO:0000313" key="2">
    <source>
        <dbReference type="EMBL" id="CAB4741551.1"/>
    </source>
</evidence>
<dbReference type="SUPFAM" id="SSF51735">
    <property type="entry name" value="NAD(P)-binding Rossmann-fold domains"/>
    <property type="match status" value="1"/>
</dbReference>
<gene>
    <name evidence="2" type="ORF">UFOPK2754_01210</name>
    <name evidence="3" type="ORF">UFOPK3139_00097</name>
    <name evidence="4" type="ORF">UFOPK3543_01205</name>
    <name evidence="5" type="ORF">UFOPK3967_00042</name>
</gene>
<evidence type="ECO:0000313" key="4">
    <source>
        <dbReference type="EMBL" id="CAB4906847.1"/>
    </source>
</evidence>
<dbReference type="EMBL" id="CAEZYR010000037">
    <property type="protein sequence ID" value="CAB4741551.1"/>
    <property type="molecule type" value="Genomic_DNA"/>
</dbReference>
<dbReference type="EMBL" id="CAFBMH010000035">
    <property type="protein sequence ID" value="CAB4906847.1"/>
    <property type="molecule type" value="Genomic_DNA"/>
</dbReference>
<dbReference type="GO" id="GO:0004029">
    <property type="term" value="F:aldehyde dehydrogenase (NAD+) activity"/>
    <property type="evidence" value="ECO:0007669"/>
    <property type="project" value="TreeGrafter"/>
</dbReference>
<dbReference type="PANTHER" id="PTHR48079:SF6">
    <property type="entry name" value="NAD(P)-BINDING DOMAIN-CONTAINING PROTEIN-RELATED"/>
    <property type="match status" value="1"/>
</dbReference>
<dbReference type="AlphaFoldDB" id="A0A6J7MBD4"/>
<proteinExistence type="predicted"/>
<feature type="domain" description="NAD-dependent epimerase/dehydratase" evidence="1">
    <location>
        <begin position="4"/>
        <end position="230"/>
    </location>
</feature>
<accession>A0A6J7MBD4</accession>
<evidence type="ECO:0000313" key="3">
    <source>
        <dbReference type="EMBL" id="CAB4812639.1"/>
    </source>
</evidence>
<dbReference type="InterPro" id="IPR001509">
    <property type="entry name" value="Epimerase_deHydtase"/>
</dbReference>
<protein>
    <submittedName>
        <fullName evidence="5">Unannotated protein</fullName>
    </submittedName>
</protein>
<dbReference type="PANTHER" id="PTHR48079">
    <property type="entry name" value="PROTEIN YEEZ"/>
    <property type="match status" value="1"/>
</dbReference>
<dbReference type="EMBL" id="CAFBOS010000001">
    <property type="protein sequence ID" value="CAB4975743.1"/>
    <property type="molecule type" value="Genomic_DNA"/>
</dbReference>
<organism evidence="5">
    <name type="scientific">freshwater metagenome</name>
    <dbReference type="NCBI Taxonomy" id="449393"/>
    <lineage>
        <taxon>unclassified sequences</taxon>
        <taxon>metagenomes</taxon>
        <taxon>ecological metagenomes</taxon>
    </lineage>
</organism>
<evidence type="ECO:0000313" key="5">
    <source>
        <dbReference type="EMBL" id="CAB4975743.1"/>
    </source>
</evidence>
<dbReference type="GO" id="GO:0005737">
    <property type="term" value="C:cytoplasm"/>
    <property type="evidence" value="ECO:0007669"/>
    <property type="project" value="TreeGrafter"/>
</dbReference>
<sequence>MSTVFVTGGTGLIGSNICQQLIERGDSVHALARPGSDFGSLRDLGVTIVEGDITDAASVRRASEGCEYAIHSAAVLGGASQDMGEHQRVNTGGVSNVFDAAEAHGMKKVVTLGTTTYFLFEDAPLSESSPLHPDPATDPYTQTKRGAFVEAMRRAEEGMDVSVVIPGGTFGPAPCVQRSMEAPSYNLRIQLASQGQFAEAVQFPIPWSFASDVAWVAIAALDKGLRGEKYLAFANASDVASMAVFVNRAMGFAGNPNRVHEITAAALDADAELRDRVGPSLDALARQNFPEPYFDNAHTRSLLGYKPKSLDEGLQITVDWLREHKLMA</sequence>
<name>A0A6J7MBD4_9ZZZZ</name>
<reference evidence="5" key="1">
    <citation type="submission" date="2020-05" db="EMBL/GenBank/DDBJ databases">
        <authorList>
            <person name="Chiriac C."/>
            <person name="Salcher M."/>
            <person name="Ghai R."/>
            <person name="Kavagutti S V."/>
        </authorList>
    </citation>
    <scope>NUCLEOTIDE SEQUENCE</scope>
</reference>
<dbReference type="Pfam" id="PF01370">
    <property type="entry name" value="Epimerase"/>
    <property type="match status" value="1"/>
</dbReference>
<dbReference type="EMBL" id="CAFABA010000002">
    <property type="protein sequence ID" value="CAB4812639.1"/>
    <property type="molecule type" value="Genomic_DNA"/>
</dbReference>
<dbReference type="InterPro" id="IPR051783">
    <property type="entry name" value="NAD(P)-dependent_oxidoreduct"/>
</dbReference>
<dbReference type="InterPro" id="IPR036291">
    <property type="entry name" value="NAD(P)-bd_dom_sf"/>
</dbReference>
<dbReference type="Gene3D" id="3.40.50.720">
    <property type="entry name" value="NAD(P)-binding Rossmann-like Domain"/>
    <property type="match status" value="1"/>
</dbReference>